<feature type="chain" id="PRO_5041648766" description="Secreted protein" evidence="2">
    <location>
        <begin position="19"/>
        <end position="126"/>
    </location>
</feature>
<name>A0AA97P515_PYRO3</name>
<evidence type="ECO:0008006" key="4">
    <source>
        <dbReference type="Google" id="ProtNLM"/>
    </source>
</evidence>
<feature type="signal peptide" evidence="2">
    <location>
        <begin position="1"/>
        <end position="18"/>
    </location>
</feature>
<evidence type="ECO:0000256" key="2">
    <source>
        <dbReference type="SAM" id="SignalP"/>
    </source>
</evidence>
<evidence type="ECO:0000313" key="3">
    <source>
        <dbReference type="EMBL" id="ELQ42100.1"/>
    </source>
</evidence>
<dbReference type="Proteomes" id="UP000011086">
    <property type="component" value="Unassembled WGS sequence"/>
</dbReference>
<evidence type="ECO:0000256" key="1">
    <source>
        <dbReference type="SAM" id="MobiDB-lite"/>
    </source>
</evidence>
<keyword evidence="2" id="KW-0732">Signal</keyword>
<protein>
    <recommendedName>
        <fullName evidence="4">Secreted protein</fullName>
    </recommendedName>
</protein>
<proteinExistence type="predicted"/>
<reference evidence="3" key="1">
    <citation type="journal article" date="2012" name="PLoS Genet.">
        <title>Comparative analysis of the genomes of two field isolates of the rice blast fungus Magnaporthe oryzae.</title>
        <authorList>
            <person name="Xue M."/>
            <person name="Yang J."/>
            <person name="Li Z."/>
            <person name="Hu S."/>
            <person name="Yao N."/>
            <person name="Dean R.A."/>
            <person name="Zhao W."/>
            <person name="Shen M."/>
            <person name="Zhang H."/>
            <person name="Li C."/>
            <person name="Liu L."/>
            <person name="Cao L."/>
            <person name="Xu X."/>
            <person name="Xing Y."/>
            <person name="Hsiang T."/>
            <person name="Zhang Z."/>
            <person name="Xu J.R."/>
            <person name="Peng Y.L."/>
        </authorList>
    </citation>
    <scope>NUCLEOTIDE SEQUENCE</scope>
    <source>
        <strain evidence="3">Y34</strain>
    </source>
</reference>
<accession>A0AA97P515</accession>
<gene>
    <name evidence="3" type="ORF">OOU_Y34scaffold00232g1</name>
</gene>
<dbReference type="AlphaFoldDB" id="A0AA97P515"/>
<feature type="compositionally biased region" description="Acidic residues" evidence="1">
    <location>
        <begin position="66"/>
        <end position="92"/>
    </location>
</feature>
<organism evidence="3">
    <name type="scientific">Pyricularia oryzae (strain Y34)</name>
    <name type="common">Rice blast fungus</name>
    <name type="synonym">Magnaporthe oryzae</name>
    <dbReference type="NCBI Taxonomy" id="1143189"/>
    <lineage>
        <taxon>Eukaryota</taxon>
        <taxon>Fungi</taxon>
        <taxon>Dikarya</taxon>
        <taxon>Ascomycota</taxon>
        <taxon>Pezizomycotina</taxon>
        <taxon>Sordariomycetes</taxon>
        <taxon>Sordariomycetidae</taxon>
        <taxon>Magnaporthales</taxon>
        <taxon>Pyriculariaceae</taxon>
        <taxon>Pyricularia</taxon>
    </lineage>
</organism>
<feature type="region of interest" description="Disordered" evidence="1">
    <location>
        <begin position="37"/>
        <end position="98"/>
    </location>
</feature>
<dbReference type="EMBL" id="JH793965">
    <property type="protein sequence ID" value="ELQ42100.1"/>
    <property type="molecule type" value="Genomic_DNA"/>
</dbReference>
<sequence>MLPGNLFMALACAISVNAMPPSHKPCRCPAVRATGHPAGHNVGHSAGYRGRSLVPRNDPKKKDDDSSGGEDSDDPPSSSDDDSGDSSSDSENEAPGGYDCGWCENLSSQVCRYGYCGVRNYHYGPR</sequence>